<gene>
    <name evidence="2" type="ORF">KIP89_11000</name>
</gene>
<feature type="compositionally biased region" description="Low complexity" evidence="1">
    <location>
        <begin position="311"/>
        <end position="321"/>
    </location>
</feature>
<feature type="region of interest" description="Disordered" evidence="1">
    <location>
        <begin position="253"/>
        <end position="347"/>
    </location>
</feature>
<accession>A0ABS5R7K3</accession>
<dbReference type="RefSeq" id="WP_213755375.1">
    <property type="nucleotide sequence ID" value="NZ_JAHCQH010000015.1"/>
</dbReference>
<organism evidence="2 3">
    <name type="scientific">Ancylobacter radicis</name>
    <dbReference type="NCBI Taxonomy" id="2836179"/>
    <lineage>
        <taxon>Bacteria</taxon>
        <taxon>Pseudomonadati</taxon>
        <taxon>Pseudomonadota</taxon>
        <taxon>Alphaproteobacteria</taxon>
        <taxon>Hyphomicrobiales</taxon>
        <taxon>Xanthobacteraceae</taxon>
        <taxon>Ancylobacter</taxon>
    </lineage>
</organism>
<dbReference type="InterPro" id="IPR027417">
    <property type="entry name" value="P-loop_NTPase"/>
</dbReference>
<evidence type="ECO:0000256" key="1">
    <source>
        <dbReference type="SAM" id="MobiDB-lite"/>
    </source>
</evidence>
<dbReference type="EMBL" id="JAHCQH010000015">
    <property type="protein sequence ID" value="MBS9477636.1"/>
    <property type="molecule type" value="Genomic_DNA"/>
</dbReference>
<evidence type="ECO:0000313" key="2">
    <source>
        <dbReference type="EMBL" id="MBS9477636.1"/>
    </source>
</evidence>
<name>A0ABS5R7K3_9HYPH</name>
<dbReference type="Proteomes" id="UP001166585">
    <property type="component" value="Unassembled WGS sequence"/>
</dbReference>
<keyword evidence="3" id="KW-1185">Reference proteome</keyword>
<protein>
    <recommendedName>
        <fullName evidence="4">Sulfotransferase family protein</fullName>
    </recommendedName>
</protein>
<feature type="compositionally biased region" description="Basic and acidic residues" evidence="1">
    <location>
        <begin position="262"/>
        <end position="277"/>
    </location>
</feature>
<sequence length="347" mass="37138">MHHLVITGTGRAGTSFLVQYLHHNGFDTHLGRHPEATLDAAANAGLEDHLLTARLGSYPYVVKSPWIALNPETAIPPEVTVDAFIVPVRALEEAAASRVILERAAMHRSAPWMAEMPASFDHWGPVPGGMVYALSVEDQARILAVGFHNLVQYAIRRDIPLVFLDFPRFIEDGDYLFSQLSAVLPMERERALAAHAVLSDRSLVRTGDELRAAGGRGPAFVRGGGSPCHGPGTDGCPSSACRDAATSSLRARVRGGRACAAGERRPSSPDERADRGGRPARGRTRGTARAGRAADPRHGRIARHARRYEPARLAASVAARATKPPARLSGVSCALGQPCPSRLSSRS</sequence>
<proteinExistence type="predicted"/>
<evidence type="ECO:0008006" key="4">
    <source>
        <dbReference type="Google" id="ProtNLM"/>
    </source>
</evidence>
<evidence type="ECO:0000313" key="3">
    <source>
        <dbReference type="Proteomes" id="UP001166585"/>
    </source>
</evidence>
<dbReference type="SUPFAM" id="SSF52540">
    <property type="entry name" value="P-loop containing nucleoside triphosphate hydrolases"/>
    <property type="match status" value="1"/>
</dbReference>
<comment type="caution">
    <text evidence="2">The sequence shown here is derived from an EMBL/GenBank/DDBJ whole genome shotgun (WGS) entry which is preliminary data.</text>
</comment>
<reference evidence="2" key="1">
    <citation type="submission" date="2021-05" db="EMBL/GenBank/DDBJ databases">
        <authorList>
            <person name="Sun Q."/>
            <person name="Inoue M."/>
        </authorList>
    </citation>
    <scope>NUCLEOTIDE SEQUENCE</scope>
    <source>
        <strain evidence="2">VKM B-3255</strain>
    </source>
</reference>